<dbReference type="EMBL" id="SJOL01006475">
    <property type="protein sequence ID" value="TGZ65866.1"/>
    <property type="molecule type" value="Genomic_DNA"/>
</dbReference>
<dbReference type="InterPro" id="IPR014848">
    <property type="entry name" value="Rgp1"/>
</dbReference>
<dbReference type="OrthoDB" id="1918at2759"/>
<evidence type="ECO:0000313" key="3">
    <source>
        <dbReference type="Proteomes" id="UP000308267"/>
    </source>
</evidence>
<dbReference type="Proteomes" id="UP000308267">
    <property type="component" value="Unassembled WGS sequence"/>
</dbReference>
<sequence length="438" mass="48419">MSFCTFPEYRLSVPFTNVEMSSKADSKGHVLTGHLLNPPVLLAGSHIACVVSLRPTGGSKHETNVPCRITGVVAYVVGQYKFDQQTLVKHKLNIPTKQISTEKFISDGDPHWFDSTNLFSTAFESNTNLLYSARMTIHSNEADRLSSPVNISTVLPEDVPPSVRGKLLKIAYKILIGVQLDSGDRSATSTHLLQIPFRVLPAMSLYSSLCEPENIPLPGELHRNPPFYHPNEENPFFVPSQCNNDDCGFGIPIYDVFSPVSSEPAVTLLKVNAGDLRSALSMATNKTEPHMSPSKPTRTAGNDDFESSLLESEKRMRLHRTLSCTQPIASRTTTFSGLDLVTVGHRLSPFTLPIPPDVTPHFCVAYNPVRGLAVESRWLLRMEFYLACDTHSSDFCFEAIPWKLLKTEHLACTFPILLIPSTPLPLKTSATVVERLVS</sequence>
<feature type="region of interest" description="Disordered" evidence="1">
    <location>
        <begin position="284"/>
        <end position="303"/>
    </location>
</feature>
<name>A0A4S2LRK2_OPIFE</name>
<proteinExistence type="predicted"/>
<keyword evidence="3" id="KW-1185">Reference proteome</keyword>
<dbReference type="PANTHER" id="PTHR12507">
    <property type="entry name" value="REDUCED GROWTH PHENOTYPE 1 RGP1, YEAST -RELATED"/>
    <property type="match status" value="1"/>
</dbReference>
<reference evidence="2 3" key="1">
    <citation type="journal article" date="2019" name="BMC Genomics">
        <title>New insights from Opisthorchis felineus genome: update on genomics of the epidemiologically important liver flukes.</title>
        <authorList>
            <person name="Ershov N.I."/>
            <person name="Mordvinov V.A."/>
            <person name="Prokhortchouk E.B."/>
            <person name="Pakharukova M.Y."/>
            <person name="Gunbin K.V."/>
            <person name="Ustyantsev K."/>
            <person name="Genaev M.A."/>
            <person name="Blinov A.G."/>
            <person name="Mazur A."/>
            <person name="Boulygina E."/>
            <person name="Tsygankova S."/>
            <person name="Khrameeva E."/>
            <person name="Chekanov N."/>
            <person name="Fan G."/>
            <person name="Xiao A."/>
            <person name="Zhang H."/>
            <person name="Xu X."/>
            <person name="Yang H."/>
            <person name="Solovyev V."/>
            <person name="Lee S.M."/>
            <person name="Liu X."/>
            <person name="Afonnikov D.A."/>
            <person name="Skryabin K.G."/>
        </authorList>
    </citation>
    <scope>NUCLEOTIDE SEQUENCE [LARGE SCALE GENOMIC DNA]</scope>
    <source>
        <strain evidence="2">AK-0245</strain>
        <tissue evidence="2">Whole organism</tissue>
    </source>
</reference>
<evidence type="ECO:0000256" key="1">
    <source>
        <dbReference type="SAM" id="MobiDB-lite"/>
    </source>
</evidence>
<organism evidence="2 3">
    <name type="scientific">Opisthorchis felineus</name>
    <dbReference type="NCBI Taxonomy" id="147828"/>
    <lineage>
        <taxon>Eukaryota</taxon>
        <taxon>Metazoa</taxon>
        <taxon>Spiralia</taxon>
        <taxon>Lophotrochozoa</taxon>
        <taxon>Platyhelminthes</taxon>
        <taxon>Trematoda</taxon>
        <taxon>Digenea</taxon>
        <taxon>Opisthorchiida</taxon>
        <taxon>Opisthorchiata</taxon>
        <taxon>Opisthorchiidae</taxon>
        <taxon>Opisthorchis</taxon>
    </lineage>
</organism>
<protein>
    <submittedName>
        <fullName evidence="2">Uncharacterized protein</fullName>
    </submittedName>
</protein>
<dbReference type="AlphaFoldDB" id="A0A4S2LRK2"/>
<gene>
    <name evidence="2" type="ORF">CRM22_005648</name>
</gene>
<accession>A0A4S2LRK2</accession>
<evidence type="ECO:0000313" key="2">
    <source>
        <dbReference type="EMBL" id="TGZ65866.1"/>
    </source>
</evidence>
<dbReference type="Pfam" id="PF08737">
    <property type="entry name" value="Rgp1"/>
    <property type="match status" value="1"/>
</dbReference>
<comment type="caution">
    <text evidence="2">The sequence shown here is derived from an EMBL/GenBank/DDBJ whole genome shotgun (WGS) entry which is preliminary data.</text>
</comment>